<keyword evidence="5" id="KW-0732">Signal</keyword>
<comment type="caution">
    <text evidence="13">The sequence shown here is derived from an EMBL/GenBank/DDBJ whole genome shotgun (WGS) entry which is preliminary data.</text>
</comment>
<evidence type="ECO:0000256" key="9">
    <source>
        <dbReference type="ARBA" id="ARBA00023170"/>
    </source>
</evidence>
<keyword evidence="10" id="KW-0325">Glycoprotein</keyword>
<dbReference type="InterPro" id="IPR035897">
    <property type="entry name" value="Toll_tir_struct_dom_sf"/>
</dbReference>
<dbReference type="PIRSF" id="PIRSF037595">
    <property type="entry name" value="Toll-like_receptor"/>
    <property type="match status" value="1"/>
</dbReference>
<dbReference type="OrthoDB" id="6076112at2759"/>
<dbReference type="SUPFAM" id="SSF52058">
    <property type="entry name" value="L domain-like"/>
    <property type="match status" value="1"/>
</dbReference>
<dbReference type="SUPFAM" id="SSF52200">
    <property type="entry name" value="Toll/Interleukin receptor TIR domain"/>
    <property type="match status" value="1"/>
</dbReference>
<evidence type="ECO:0000256" key="7">
    <source>
        <dbReference type="ARBA" id="ARBA00022989"/>
    </source>
</evidence>
<dbReference type="GO" id="GO:0002224">
    <property type="term" value="P:toll-like receptor signaling pathway"/>
    <property type="evidence" value="ECO:0007669"/>
    <property type="project" value="InterPro"/>
</dbReference>
<evidence type="ECO:0000256" key="3">
    <source>
        <dbReference type="ARBA" id="ARBA00022614"/>
    </source>
</evidence>
<comment type="similarity">
    <text evidence="2">Belongs to the Toll-like receptor family.</text>
</comment>
<proteinExistence type="inferred from homology"/>
<dbReference type="SMART" id="SM00255">
    <property type="entry name" value="TIR"/>
    <property type="match status" value="1"/>
</dbReference>
<name>A0A8S3QN41_MYTED</name>
<feature type="domain" description="TIR" evidence="12">
    <location>
        <begin position="610"/>
        <end position="751"/>
    </location>
</feature>
<dbReference type="Gene3D" id="3.80.10.10">
    <property type="entry name" value="Ribonuclease Inhibitor"/>
    <property type="match status" value="4"/>
</dbReference>
<evidence type="ECO:0000313" key="13">
    <source>
        <dbReference type="EMBL" id="CAG2196243.1"/>
    </source>
</evidence>
<organism evidence="13 14">
    <name type="scientific">Mytilus edulis</name>
    <name type="common">Blue mussel</name>
    <dbReference type="NCBI Taxonomy" id="6550"/>
    <lineage>
        <taxon>Eukaryota</taxon>
        <taxon>Metazoa</taxon>
        <taxon>Spiralia</taxon>
        <taxon>Lophotrochozoa</taxon>
        <taxon>Mollusca</taxon>
        <taxon>Bivalvia</taxon>
        <taxon>Autobranchia</taxon>
        <taxon>Pteriomorphia</taxon>
        <taxon>Mytilida</taxon>
        <taxon>Mytiloidea</taxon>
        <taxon>Mytilidae</taxon>
        <taxon>Mytilinae</taxon>
        <taxon>Mytilus</taxon>
    </lineage>
</organism>
<dbReference type="Pfam" id="PF13855">
    <property type="entry name" value="LRR_8"/>
    <property type="match status" value="2"/>
</dbReference>
<dbReference type="GO" id="GO:0005886">
    <property type="term" value="C:plasma membrane"/>
    <property type="evidence" value="ECO:0007669"/>
    <property type="project" value="TreeGrafter"/>
</dbReference>
<keyword evidence="6" id="KW-0677">Repeat</keyword>
<dbReference type="PANTHER" id="PTHR24365:SF530">
    <property type="entry name" value="MSTPROX-RELATED"/>
    <property type="match status" value="1"/>
</dbReference>
<dbReference type="InterPro" id="IPR000157">
    <property type="entry name" value="TIR_dom"/>
</dbReference>
<dbReference type="InterPro" id="IPR017241">
    <property type="entry name" value="Toll-like_receptor"/>
</dbReference>
<dbReference type="InterPro" id="IPR032675">
    <property type="entry name" value="LRR_dom_sf"/>
</dbReference>
<dbReference type="AlphaFoldDB" id="A0A8S3QN41"/>
<evidence type="ECO:0000256" key="4">
    <source>
        <dbReference type="ARBA" id="ARBA00022692"/>
    </source>
</evidence>
<dbReference type="PANTHER" id="PTHR24365">
    <property type="entry name" value="TOLL-LIKE RECEPTOR"/>
    <property type="match status" value="1"/>
</dbReference>
<keyword evidence="14" id="KW-1185">Reference proteome</keyword>
<reference evidence="13" key="1">
    <citation type="submission" date="2021-03" db="EMBL/GenBank/DDBJ databases">
        <authorList>
            <person name="Bekaert M."/>
        </authorList>
    </citation>
    <scope>NUCLEOTIDE SEQUENCE</scope>
</reference>
<evidence type="ECO:0000256" key="1">
    <source>
        <dbReference type="ARBA" id="ARBA00004479"/>
    </source>
</evidence>
<dbReference type="InterPro" id="IPR003591">
    <property type="entry name" value="Leu-rich_rpt_typical-subtyp"/>
</dbReference>
<keyword evidence="9" id="KW-0675">Receptor</keyword>
<dbReference type="Gene3D" id="3.40.50.10140">
    <property type="entry name" value="Toll/interleukin-1 receptor homology (TIR) domain"/>
    <property type="match status" value="1"/>
</dbReference>
<keyword evidence="4 11" id="KW-0812">Transmembrane</keyword>
<accession>A0A8S3QN41</accession>
<keyword evidence="8 11" id="KW-0472">Membrane</keyword>
<gene>
    <name evidence="13" type="ORF">MEDL_11153</name>
</gene>
<dbReference type="GO" id="GO:0006955">
    <property type="term" value="P:immune response"/>
    <property type="evidence" value="ECO:0007669"/>
    <property type="project" value="InterPro"/>
</dbReference>
<dbReference type="SUPFAM" id="SSF52047">
    <property type="entry name" value="RNI-like"/>
    <property type="match status" value="1"/>
</dbReference>
<evidence type="ECO:0000256" key="8">
    <source>
        <dbReference type="ARBA" id="ARBA00023136"/>
    </source>
</evidence>
<dbReference type="Proteomes" id="UP000683360">
    <property type="component" value="Unassembled WGS sequence"/>
</dbReference>
<dbReference type="PROSITE" id="PS50104">
    <property type="entry name" value="TIR"/>
    <property type="match status" value="1"/>
</dbReference>
<keyword evidence="7 11" id="KW-1133">Transmembrane helix</keyword>
<comment type="subcellular location">
    <subcellularLocation>
        <location evidence="1">Membrane</location>
        <topology evidence="1">Single-pass type I membrane protein</topology>
    </subcellularLocation>
</comment>
<dbReference type="Pfam" id="PF13676">
    <property type="entry name" value="TIR_2"/>
    <property type="match status" value="1"/>
</dbReference>
<dbReference type="SMART" id="SM00369">
    <property type="entry name" value="LRR_TYP"/>
    <property type="match status" value="8"/>
</dbReference>
<evidence type="ECO:0000256" key="5">
    <source>
        <dbReference type="ARBA" id="ARBA00022729"/>
    </source>
</evidence>
<evidence type="ECO:0000256" key="2">
    <source>
        <dbReference type="ARBA" id="ARBA00009634"/>
    </source>
</evidence>
<evidence type="ECO:0000256" key="6">
    <source>
        <dbReference type="ARBA" id="ARBA00022737"/>
    </source>
</evidence>
<evidence type="ECO:0000256" key="11">
    <source>
        <dbReference type="SAM" id="Phobius"/>
    </source>
</evidence>
<feature type="transmembrane region" description="Helical" evidence="11">
    <location>
        <begin position="557"/>
        <end position="581"/>
    </location>
</feature>
<evidence type="ECO:0000313" key="14">
    <source>
        <dbReference type="Proteomes" id="UP000683360"/>
    </source>
</evidence>
<evidence type="ECO:0000259" key="12">
    <source>
        <dbReference type="PROSITE" id="PS50104"/>
    </source>
</evidence>
<evidence type="ECO:0000256" key="10">
    <source>
        <dbReference type="ARBA" id="ARBA00023180"/>
    </source>
</evidence>
<dbReference type="InterPro" id="IPR001611">
    <property type="entry name" value="Leu-rich_rpt"/>
</dbReference>
<sequence>MQFTFTHYIWTKHREEDDDIALNINYPTKGKCMKKDRNELHKSVKSDLIFPCANFTDQEELYVDCSYRNLTSIPRLPDNTIHLYLQHNFLMQIPDNTFENMTNLITLDLSFNILMLYTKQTFTGLRHLQTLKLGNNIINRIPNKTFGGMKNLRELDISYCHVSSINEQTFYGLNNLVHLALEKNGLYYNKKQLPKGSFQPLKSLKQLSVRNNNFGTINKIFPDETIADLILLEVLVLDVSCVNHNMQLFGKGFPHFKNLRTLNFSICDTVSLHNDTFKYTPYLTNVYISKCNILRIDGLGAFMKLGRLTVLELDIDITEGLMPAVHTFPWDKINNALYNTHIRELYCTKNNDVLVFPKQRSIRAPPNLRSLAFSNLGFSQLLLNLTYVTTLKIDGNKLGNYLANNTYMMTKYNRLEFISLSNNSIYKLNSELFNDQPHLKVIDLSYNFLKHINFHLKHMIHLEMLNLANNSIVYLDDDSIANIDQILKENNNLKINLGGNPLNCGCSLLPYLEWMINVREHFVNFNQYKCILENGSMPMSNSFEDLIHHLQTDCMNYSYLIVGVSFTLFGFISLLIASLIYRHRWKLRYLFYTAKLRYASQNNIDNRGQYVYDAFISYSDEIRTFVTKDCIDNLEQDGHFKLCIHHRDFLPGAAITDNITQAIQSSQKTICIITRSFIESYYCMFEYNMARMESIHRKKDKSLIFLVFYEQLQPDELPLVLYEIIQKKSYIEYPNDVHGNFIFWEKIKDAINI</sequence>
<protein>
    <recommendedName>
        <fullName evidence="12">TIR domain-containing protein</fullName>
    </recommendedName>
</protein>
<dbReference type="GO" id="GO:0004888">
    <property type="term" value="F:transmembrane signaling receptor activity"/>
    <property type="evidence" value="ECO:0007669"/>
    <property type="project" value="InterPro"/>
</dbReference>
<keyword evidence="3" id="KW-0433">Leucine-rich repeat</keyword>
<dbReference type="EMBL" id="CAJPWZ010000550">
    <property type="protein sequence ID" value="CAG2196243.1"/>
    <property type="molecule type" value="Genomic_DNA"/>
</dbReference>